<dbReference type="CDD" id="cd04301">
    <property type="entry name" value="NAT_SF"/>
    <property type="match status" value="1"/>
</dbReference>
<dbReference type="PANTHER" id="PTHR42791">
    <property type="entry name" value="GNAT FAMILY ACETYLTRANSFERASE"/>
    <property type="match status" value="1"/>
</dbReference>
<dbReference type="Gene3D" id="3.40.630.30">
    <property type="match status" value="1"/>
</dbReference>
<dbReference type="EMBL" id="AP022560">
    <property type="protein sequence ID" value="BBX01762.1"/>
    <property type="molecule type" value="Genomic_DNA"/>
</dbReference>
<dbReference type="InterPro" id="IPR000182">
    <property type="entry name" value="GNAT_dom"/>
</dbReference>
<evidence type="ECO:0000313" key="2">
    <source>
        <dbReference type="EMBL" id="BBX01762.1"/>
    </source>
</evidence>
<dbReference type="InterPro" id="IPR052523">
    <property type="entry name" value="Trichothecene_AcTrans"/>
</dbReference>
<dbReference type="Pfam" id="PF00583">
    <property type="entry name" value="Acetyltransf_1"/>
    <property type="match status" value="1"/>
</dbReference>
<proteinExistence type="predicted"/>
<evidence type="ECO:0000259" key="1">
    <source>
        <dbReference type="PROSITE" id="PS51186"/>
    </source>
</evidence>
<dbReference type="AlphaFoldDB" id="A0AAD1HA89"/>
<dbReference type="InterPro" id="IPR016181">
    <property type="entry name" value="Acyl_CoA_acyltransferase"/>
</dbReference>
<keyword evidence="3" id="KW-1185">Reference proteome</keyword>
<dbReference type="SUPFAM" id="SSF55729">
    <property type="entry name" value="Acyl-CoA N-acyltransferases (Nat)"/>
    <property type="match status" value="1"/>
</dbReference>
<protein>
    <submittedName>
        <fullName evidence="2">GCN5-like N-acetyltransferase</fullName>
    </submittedName>
</protein>
<sequence>MADIAVEPAQRHHVADVSTVLARAFYDDPVMSWMLPDDRTRLKALTRAFAGLARHHFLPRAGSEVARRDGTLGGATLWDPPGQRKAGWFEQLAMMPVMLWAFRSRAQASMQVMELMEEHHPEEPHWYLMVIGSDPSVRGAGFGQALMRSRLDRCDAEGVPAYLENSNPRNESYYLRFGFEVLGEIELPDGGPSMWPMWREPRSG</sequence>
<dbReference type="RefSeq" id="WP_083150091.1">
    <property type="nucleotide sequence ID" value="NZ_AP022560.1"/>
</dbReference>
<name>A0AAD1HA89_9MYCO</name>
<reference evidence="2 3" key="1">
    <citation type="journal article" date="2019" name="Emerg. Microbes Infect.">
        <title>Comprehensive subspecies identification of 175 nontuberculous mycobacteria species based on 7547 genomic profiles.</title>
        <authorList>
            <person name="Matsumoto Y."/>
            <person name="Kinjo T."/>
            <person name="Motooka D."/>
            <person name="Nabeya D."/>
            <person name="Jung N."/>
            <person name="Uechi K."/>
            <person name="Horii T."/>
            <person name="Iida T."/>
            <person name="Fujita J."/>
            <person name="Nakamura S."/>
        </authorList>
    </citation>
    <scope>NUCLEOTIDE SEQUENCE [LARGE SCALE GENOMIC DNA]</scope>
    <source>
        <strain evidence="2 3">JCM 6375</strain>
    </source>
</reference>
<accession>A0AAD1HA89</accession>
<dbReference type="GO" id="GO:0016747">
    <property type="term" value="F:acyltransferase activity, transferring groups other than amino-acyl groups"/>
    <property type="evidence" value="ECO:0007669"/>
    <property type="project" value="InterPro"/>
</dbReference>
<dbReference type="KEGG" id="mmor:MMOR_26980"/>
<evidence type="ECO:0000313" key="3">
    <source>
        <dbReference type="Proteomes" id="UP000466681"/>
    </source>
</evidence>
<dbReference type="PROSITE" id="PS51186">
    <property type="entry name" value="GNAT"/>
    <property type="match status" value="1"/>
</dbReference>
<dbReference type="Proteomes" id="UP000466681">
    <property type="component" value="Chromosome"/>
</dbReference>
<feature type="domain" description="N-acetyltransferase" evidence="1">
    <location>
        <begin position="4"/>
        <end position="202"/>
    </location>
</feature>
<dbReference type="PANTHER" id="PTHR42791:SF1">
    <property type="entry name" value="N-ACETYLTRANSFERASE DOMAIN-CONTAINING PROTEIN"/>
    <property type="match status" value="1"/>
</dbReference>
<organism evidence="2 3">
    <name type="scientific">Mycolicibacterium moriokaense</name>
    <dbReference type="NCBI Taxonomy" id="39691"/>
    <lineage>
        <taxon>Bacteria</taxon>
        <taxon>Bacillati</taxon>
        <taxon>Actinomycetota</taxon>
        <taxon>Actinomycetes</taxon>
        <taxon>Mycobacteriales</taxon>
        <taxon>Mycobacteriaceae</taxon>
        <taxon>Mycolicibacterium</taxon>
    </lineage>
</organism>
<gene>
    <name evidence="2" type="ORF">MMOR_26980</name>
</gene>